<dbReference type="Gene3D" id="3.90.25.10">
    <property type="entry name" value="UDP-galactose 4-epimerase, domain 1"/>
    <property type="match status" value="1"/>
</dbReference>
<dbReference type="RefSeq" id="WP_380029056.1">
    <property type="nucleotide sequence ID" value="NZ_JBHSHC010000153.1"/>
</dbReference>
<comment type="pathway">
    <text evidence="2">Carbohydrate biosynthesis; dTDP-L-rhamnose biosynthesis.</text>
</comment>
<dbReference type="EC" id="1.1.1.133" evidence="2"/>
<dbReference type="Gene3D" id="3.40.50.720">
    <property type="entry name" value="NAD(P)-binding Rossmann-like Domain"/>
    <property type="match status" value="1"/>
</dbReference>
<feature type="domain" description="RmlD-like substrate binding" evidence="3">
    <location>
        <begin position="1"/>
        <end position="280"/>
    </location>
</feature>
<sequence length="284" mass="32002">MKVLITGAGGQLGSDLSLLLKIDSKRYEVFPFAREELDITNYQHVDQILQEVQPDVVVHTAAYTKVDQAEEDAEAAYLVNAVGTRNVAVASEKVRAKLVYISTDYVFDGKKGSPYTEFDSPNPVNVYGKSKLIGEEFVKAFSSRYFIVRTSWVYGKHGTNFVKTMLKLAQERDELMVVNDQIGSLTYTVDLAHFIKELIGTELYGTYHASNSGTCSWYQFAVAIFEEAGIKINVHPCTTPDFPRPAPRPGYSVLDHMSIRLNGLQDLRHWREGLREFLNSEKTE</sequence>
<dbReference type="InterPro" id="IPR036291">
    <property type="entry name" value="NAD(P)-bd_dom_sf"/>
</dbReference>
<dbReference type="SUPFAM" id="SSF51735">
    <property type="entry name" value="NAD(P)-binding Rossmann-fold domains"/>
    <property type="match status" value="1"/>
</dbReference>
<comment type="similarity">
    <text evidence="1 2">Belongs to the dTDP-4-dehydrorhamnose reductase family.</text>
</comment>
<accession>A0ABV9Q7S1</accession>
<dbReference type="InterPro" id="IPR029903">
    <property type="entry name" value="RmlD-like-bd"/>
</dbReference>
<dbReference type="CDD" id="cd05254">
    <property type="entry name" value="dTDP_HR_like_SDR_e"/>
    <property type="match status" value="1"/>
</dbReference>
<reference evidence="5" key="1">
    <citation type="journal article" date="2019" name="Int. J. Syst. Evol. Microbiol.">
        <title>The Global Catalogue of Microorganisms (GCM) 10K type strain sequencing project: providing services to taxonomists for standard genome sequencing and annotation.</title>
        <authorList>
            <consortium name="The Broad Institute Genomics Platform"/>
            <consortium name="The Broad Institute Genome Sequencing Center for Infectious Disease"/>
            <person name="Wu L."/>
            <person name="Ma J."/>
        </authorList>
    </citation>
    <scope>NUCLEOTIDE SEQUENCE [LARGE SCALE GENOMIC DNA]</scope>
    <source>
        <strain evidence="5">WYCCWR 12678</strain>
    </source>
</reference>
<dbReference type="InterPro" id="IPR005913">
    <property type="entry name" value="dTDP_dehydrorham_reduct"/>
</dbReference>
<organism evidence="4 5">
    <name type="scientific">Effusibacillus consociatus</name>
    <dbReference type="NCBI Taxonomy" id="1117041"/>
    <lineage>
        <taxon>Bacteria</taxon>
        <taxon>Bacillati</taxon>
        <taxon>Bacillota</taxon>
        <taxon>Bacilli</taxon>
        <taxon>Bacillales</taxon>
        <taxon>Alicyclobacillaceae</taxon>
        <taxon>Effusibacillus</taxon>
    </lineage>
</organism>
<dbReference type="EMBL" id="JBHSHC010000153">
    <property type="protein sequence ID" value="MFC4769948.1"/>
    <property type="molecule type" value="Genomic_DNA"/>
</dbReference>
<comment type="function">
    <text evidence="2">Catalyzes the reduction of dTDP-6-deoxy-L-lyxo-4-hexulose to yield dTDP-L-rhamnose.</text>
</comment>
<comment type="caution">
    <text evidence="4">The sequence shown here is derived from an EMBL/GenBank/DDBJ whole genome shotgun (WGS) entry which is preliminary data.</text>
</comment>
<dbReference type="NCBIfam" id="TIGR01214">
    <property type="entry name" value="rmlD"/>
    <property type="match status" value="1"/>
</dbReference>
<gene>
    <name evidence="4" type="primary">rfbD</name>
    <name evidence="4" type="ORF">ACFO8Q_21925</name>
</gene>
<dbReference type="Proteomes" id="UP001596002">
    <property type="component" value="Unassembled WGS sequence"/>
</dbReference>
<dbReference type="GO" id="GO:0008831">
    <property type="term" value="F:dTDP-4-dehydrorhamnose reductase activity"/>
    <property type="evidence" value="ECO:0007669"/>
    <property type="project" value="UniProtKB-EC"/>
</dbReference>
<evidence type="ECO:0000259" key="3">
    <source>
        <dbReference type="Pfam" id="PF04321"/>
    </source>
</evidence>
<name>A0ABV9Q7S1_9BACL</name>
<evidence type="ECO:0000313" key="5">
    <source>
        <dbReference type="Proteomes" id="UP001596002"/>
    </source>
</evidence>
<protein>
    <recommendedName>
        <fullName evidence="2">dTDP-4-dehydrorhamnose reductase</fullName>
        <ecNumber evidence="2">1.1.1.133</ecNumber>
    </recommendedName>
</protein>
<keyword evidence="5" id="KW-1185">Reference proteome</keyword>
<evidence type="ECO:0000256" key="2">
    <source>
        <dbReference type="RuleBase" id="RU364082"/>
    </source>
</evidence>
<keyword evidence="2" id="KW-0521">NADP</keyword>
<dbReference type="PANTHER" id="PTHR10491">
    <property type="entry name" value="DTDP-4-DEHYDRORHAMNOSE REDUCTASE"/>
    <property type="match status" value="1"/>
</dbReference>
<keyword evidence="2 4" id="KW-0560">Oxidoreductase</keyword>
<proteinExistence type="inferred from homology"/>
<dbReference type="PANTHER" id="PTHR10491:SF4">
    <property type="entry name" value="METHIONINE ADENOSYLTRANSFERASE 2 SUBUNIT BETA"/>
    <property type="match status" value="1"/>
</dbReference>
<dbReference type="Pfam" id="PF04321">
    <property type="entry name" value="RmlD_sub_bind"/>
    <property type="match status" value="1"/>
</dbReference>
<evidence type="ECO:0000313" key="4">
    <source>
        <dbReference type="EMBL" id="MFC4769948.1"/>
    </source>
</evidence>
<evidence type="ECO:0000256" key="1">
    <source>
        <dbReference type="ARBA" id="ARBA00010944"/>
    </source>
</evidence>